<dbReference type="SMART" id="SM00331">
    <property type="entry name" value="PP2C_SIG"/>
    <property type="match status" value="1"/>
</dbReference>
<dbReference type="PANTHER" id="PTHR43156:SF2">
    <property type="entry name" value="STAGE II SPORULATION PROTEIN E"/>
    <property type="match status" value="1"/>
</dbReference>
<dbReference type="InterPro" id="IPR036457">
    <property type="entry name" value="PPM-type-like_dom_sf"/>
</dbReference>
<evidence type="ECO:0000313" key="4">
    <source>
        <dbReference type="EMBL" id="TMR16741.1"/>
    </source>
</evidence>
<dbReference type="PANTHER" id="PTHR43156">
    <property type="entry name" value="STAGE II SPORULATION PROTEIN E-RELATED"/>
    <property type="match status" value="1"/>
</dbReference>
<evidence type="ECO:0000256" key="1">
    <source>
        <dbReference type="ARBA" id="ARBA00022801"/>
    </source>
</evidence>
<protein>
    <submittedName>
        <fullName evidence="4">Serine/threonine-protein phosphatase</fullName>
    </submittedName>
</protein>
<keyword evidence="5" id="KW-1185">Reference proteome</keyword>
<feature type="domain" description="PPM-type phosphatase" evidence="3">
    <location>
        <begin position="106"/>
        <end position="337"/>
    </location>
</feature>
<feature type="region of interest" description="Disordered" evidence="2">
    <location>
        <begin position="180"/>
        <end position="203"/>
    </location>
</feature>
<evidence type="ECO:0000313" key="5">
    <source>
        <dbReference type="Proteomes" id="UP000306628"/>
    </source>
</evidence>
<dbReference type="Pfam" id="PF07228">
    <property type="entry name" value="SpoIIE"/>
    <property type="match status" value="1"/>
</dbReference>
<gene>
    <name evidence="4" type="ORF">ETD85_54880</name>
</gene>
<reference evidence="4 5" key="1">
    <citation type="submission" date="2019-05" db="EMBL/GenBank/DDBJ databases">
        <title>Draft genome sequence of Nonomuraea zeae DSM 100528.</title>
        <authorList>
            <person name="Saricaoglu S."/>
            <person name="Isik K."/>
        </authorList>
    </citation>
    <scope>NUCLEOTIDE SEQUENCE [LARGE SCALE GENOMIC DNA]</scope>
    <source>
        <strain evidence="4 5">DSM 100528</strain>
    </source>
</reference>
<proteinExistence type="predicted"/>
<dbReference type="AlphaFoldDB" id="A0A5S4FE04"/>
<dbReference type="Gene3D" id="3.60.40.10">
    <property type="entry name" value="PPM-type phosphatase domain"/>
    <property type="match status" value="1"/>
</dbReference>
<sequence>MCRLAGGDPGRFIPRDLRRSTSGGTGPGPRDRPPRHARGRRCEWEHRDYRIGGVRRGARIAIMKPRSVSASAECPLHVTVFPSEERDDGVPSPVMSQRCGCVYVEARHTAAPRARDGANLYVVVETAFGTRAIVGEVHGPASVAPDLAAAIEVAFGELARHEPQLSGLARRLNAFVADQAGRRDPSPGDSWVPGAGPGQAGGPGASFAAASLVQVGALGDTAEFLVFSHTVPLVMRADGVRQAPVLDVDPLLGLWPPVVDRCSPTSVNIRVGDALLLYTRSVTETRDALGERFPLEQRAAALRGEAPQVLLARLESELLAHGGGRTGDETTLLLLRAEEPGFLGYALGESAPQRTSRRSRLR</sequence>
<organism evidence="4 5">
    <name type="scientific">Nonomuraea zeae</name>
    <dbReference type="NCBI Taxonomy" id="1642303"/>
    <lineage>
        <taxon>Bacteria</taxon>
        <taxon>Bacillati</taxon>
        <taxon>Actinomycetota</taxon>
        <taxon>Actinomycetes</taxon>
        <taxon>Streptosporangiales</taxon>
        <taxon>Streptosporangiaceae</taxon>
        <taxon>Nonomuraea</taxon>
    </lineage>
</organism>
<dbReference type="Proteomes" id="UP000306628">
    <property type="component" value="Unassembled WGS sequence"/>
</dbReference>
<feature type="compositionally biased region" description="Basic and acidic residues" evidence="2">
    <location>
        <begin position="29"/>
        <end position="40"/>
    </location>
</feature>
<feature type="region of interest" description="Disordered" evidence="2">
    <location>
        <begin position="1"/>
        <end position="40"/>
    </location>
</feature>
<dbReference type="EMBL" id="VCKX01000367">
    <property type="protein sequence ID" value="TMR16741.1"/>
    <property type="molecule type" value="Genomic_DNA"/>
</dbReference>
<accession>A0A5S4FE04</accession>
<keyword evidence="1" id="KW-0378">Hydrolase</keyword>
<evidence type="ECO:0000259" key="3">
    <source>
        <dbReference type="SMART" id="SM00331"/>
    </source>
</evidence>
<dbReference type="InterPro" id="IPR052016">
    <property type="entry name" value="Bact_Sigma-Reg"/>
</dbReference>
<dbReference type="InterPro" id="IPR001932">
    <property type="entry name" value="PPM-type_phosphatase-like_dom"/>
</dbReference>
<comment type="caution">
    <text evidence="4">The sequence shown here is derived from an EMBL/GenBank/DDBJ whole genome shotgun (WGS) entry which is preliminary data.</text>
</comment>
<evidence type="ECO:0000256" key="2">
    <source>
        <dbReference type="SAM" id="MobiDB-lite"/>
    </source>
</evidence>
<dbReference type="OrthoDB" id="5177934at2"/>
<name>A0A5S4FE04_9ACTN</name>
<dbReference type="GO" id="GO:0016791">
    <property type="term" value="F:phosphatase activity"/>
    <property type="evidence" value="ECO:0007669"/>
    <property type="project" value="TreeGrafter"/>
</dbReference>